<gene>
    <name evidence="1" type="ORF">JMA_41600</name>
</gene>
<name>A0A0B5AXP2_9BACL</name>
<protein>
    <submittedName>
        <fullName evidence="1">Uncharacterized protein</fullName>
    </submittedName>
</protein>
<geneLocation type="plasmid" evidence="2"/>
<dbReference type="KEGG" id="jeo:JMA_41600"/>
<dbReference type="AlphaFoldDB" id="A0A0B5AXP2"/>
<dbReference type="BioCyc" id="JESP1508404:G14D9-13444-MONOMER"/>
<dbReference type="EMBL" id="CP009417">
    <property type="protein sequence ID" value="AJD93477.1"/>
    <property type="molecule type" value="Genomic_DNA"/>
</dbReference>
<keyword evidence="2" id="KW-1185">Reference proteome</keyword>
<accession>A0A0B5AXP2</accession>
<dbReference type="Proteomes" id="UP000031449">
    <property type="component" value="Plasmid unnamed"/>
</dbReference>
<proteinExistence type="predicted"/>
<sequence length="59" mass="6869">MREKEKTIHQLKREVLVAYLTKKTPGLSKQAKKHWDEKYEASREALEKAIAQESADKIS</sequence>
<dbReference type="HOGENOM" id="CLU_2954354_0_0_9"/>
<evidence type="ECO:0000313" key="1">
    <source>
        <dbReference type="EMBL" id="AJD93477.1"/>
    </source>
</evidence>
<evidence type="ECO:0000313" key="2">
    <source>
        <dbReference type="Proteomes" id="UP000031449"/>
    </source>
</evidence>
<organism evidence="1 2">
    <name type="scientific">Jeotgalibacillus malaysiensis</name>
    <dbReference type="NCBI Taxonomy" id="1508404"/>
    <lineage>
        <taxon>Bacteria</taxon>
        <taxon>Bacillati</taxon>
        <taxon>Bacillota</taxon>
        <taxon>Bacilli</taxon>
        <taxon>Bacillales</taxon>
        <taxon>Caryophanaceae</taxon>
        <taxon>Jeotgalibacillus</taxon>
    </lineage>
</organism>
<keyword evidence="1" id="KW-0614">Plasmid</keyword>
<reference evidence="1 2" key="1">
    <citation type="submission" date="2014-08" db="EMBL/GenBank/DDBJ databases">
        <title>Complete genome of a marine bacteria Jeotgalibacillus malaysiensis.</title>
        <authorList>
            <person name="Yaakop A.S."/>
            <person name="Chan K.-G."/>
            <person name="Goh K.M."/>
        </authorList>
    </citation>
    <scope>NUCLEOTIDE SEQUENCE [LARGE SCALE GENOMIC DNA]</scope>
    <source>
        <strain evidence="1 2">D5</strain>
        <plasmid evidence="2">Plasmid</plasmid>
    </source>
</reference>